<dbReference type="STRING" id="595434.RISK_005254"/>
<dbReference type="OrthoDB" id="224989at2"/>
<evidence type="ECO:0000256" key="8">
    <source>
        <dbReference type="SAM" id="Phobius"/>
    </source>
</evidence>
<keyword evidence="2" id="KW-1003">Cell membrane</keyword>
<dbReference type="GO" id="GO:0009103">
    <property type="term" value="P:lipopolysaccharide biosynthetic process"/>
    <property type="evidence" value="ECO:0007669"/>
    <property type="project" value="UniProtKB-ARBA"/>
</dbReference>
<protein>
    <recommendedName>
        <fullName evidence="9">Glycosyltransferase RgtA/B/C/D-like domain-containing protein</fullName>
    </recommendedName>
</protein>
<keyword evidence="11" id="KW-1185">Reference proteome</keyword>
<keyword evidence="5 8" id="KW-0812">Transmembrane</keyword>
<feature type="transmembrane region" description="Helical" evidence="8">
    <location>
        <begin position="142"/>
        <end position="166"/>
    </location>
</feature>
<organism evidence="10 11">
    <name type="scientific">Rhodopirellula islandica</name>
    <dbReference type="NCBI Taxonomy" id="595434"/>
    <lineage>
        <taxon>Bacteria</taxon>
        <taxon>Pseudomonadati</taxon>
        <taxon>Planctomycetota</taxon>
        <taxon>Planctomycetia</taxon>
        <taxon>Pirellulales</taxon>
        <taxon>Pirellulaceae</taxon>
        <taxon>Rhodopirellula</taxon>
    </lineage>
</organism>
<dbReference type="InterPro" id="IPR038731">
    <property type="entry name" value="RgtA/B/C-like"/>
</dbReference>
<evidence type="ECO:0000256" key="5">
    <source>
        <dbReference type="ARBA" id="ARBA00022692"/>
    </source>
</evidence>
<comment type="subcellular location">
    <subcellularLocation>
        <location evidence="1">Cell membrane</location>
        <topology evidence="1">Multi-pass membrane protein</topology>
    </subcellularLocation>
</comment>
<evidence type="ECO:0000256" key="7">
    <source>
        <dbReference type="ARBA" id="ARBA00023136"/>
    </source>
</evidence>
<feature type="transmembrane region" description="Helical" evidence="8">
    <location>
        <begin position="377"/>
        <end position="397"/>
    </location>
</feature>
<evidence type="ECO:0000256" key="2">
    <source>
        <dbReference type="ARBA" id="ARBA00022475"/>
    </source>
</evidence>
<evidence type="ECO:0000259" key="9">
    <source>
        <dbReference type="Pfam" id="PF13231"/>
    </source>
</evidence>
<dbReference type="EMBL" id="LECT01000044">
    <property type="protein sequence ID" value="KLU02188.1"/>
    <property type="molecule type" value="Genomic_DNA"/>
</dbReference>
<dbReference type="Pfam" id="PF13231">
    <property type="entry name" value="PMT_2"/>
    <property type="match status" value="1"/>
</dbReference>
<keyword evidence="3" id="KW-0328">Glycosyltransferase</keyword>
<dbReference type="GO" id="GO:0016763">
    <property type="term" value="F:pentosyltransferase activity"/>
    <property type="evidence" value="ECO:0007669"/>
    <property type="project" value="TreeGrafter"/>
</dbReference>
<name>A0A0J1B6G9_RHOIS</name>
<evidence type="ECO:0000256" key="4">
    <source>
        <dbReference type="ARBA" id="ARBA00022679"/>
    </source>
</evidence>
<evidence type="ECO:0000256" key="3">
    <source>
        <dbReference type="ARBA" id="ARBA00022676"/>
    </source>
</evidence>
<gene>
    <name evidence="10" type="ORF">RISK_005254</name>
</gene>
<keyword evidence="6 8" id="KW-1133">Transmembrane helix</keyword>
<proteinExistence type="predicted"/>
<evidence type="ECO:0000256" key="6">
    <source>
        <dbReference type="ARBA" id="ARBA00022989"/>
    </source>
</evidence>
<feature type="transmembrane region" description="Helical" evidence="8">
    <location>
        <begin position="338"/>
        <end position="365"/>
    </location>
</feature>
<dbReference type="PANTHER" id="PTHR33908:SF11">
    <property type="entry name" value="MEMBRANE PROTEIN"/>
    <property type="match status" value="1"/>
</dbReference>
<dbReference type="PANTHER" id="PTHR33908">
    <property type="entry name" value="MANNOSYLTRANSFERASE YKCB-RELATED"/>
    <property type="match status" value="1"/>
</dbReference>
<keyword evidence="4" id="KW-0808">Transferase</keyword>
<accession>A0A0J1B6G9</accession>
<feature type="transmembrane region" description="Helical" evidence="8">
    <location>
        <begin position="205"/>
        <end position="224"/>
    </location>
</feature>
<dbReference type="GO" id="GO:0005886">
    <property type="term" value="C:plasma membrane"/>
    <property type="evidence" value="ECO:0007669"/>
    <property type="project" value="UniProtKB-SubCell"/>
</dbReference>
<reference evidence="10" key="1">
    <citation type="submission" date="2015-05" db="EMBL/GenBank/DDBJ databases">
        <title>Permanent draft genome of Rhodopirellula islandicus K833.</title>
        <authorList>
            <person name="Kizina J."/>
            <person name="Richter M."/>
            <person name="Glockner F.O."/>
            <person name="Harder J."/>
        </authorList>
    </citation>
    <scope>NUCLEOTIDE SEQUENCE [LARGE SCALE GENOMIC DNA]</scope>
    <source>
        <strain evidence="10">K833</strain>
    </source>
</reference>
<feature type="transmembrane region" description="Helical" evidence="8">
    <location>
        <begin position="403"/>
        <end position="426"/>
    </location>
</feature>
<dbReference type="AlphaFoldDB" id="A0A0J1B6G9"/>
<keyword evidence="7 8" id="KW-0472">Membrane</keyword>
<dbReference type="PATRIC" id="fig|595434.4.peg.4991"/>
<dbReference type="Proteomes" id="UP000036367">
    <property type="component" value="Unassembled WGS sequence"/>
</dbReference>
<dbReference type="RefSeq" id="WP_047816344.1">
    <property type="nucleotide sequence ID" value="NZ_LECT01000044.1"/>
</dbReference>
<feature type="transmembrane region" description="Helical" evidence="8">
    <location>
        <begin position="115"/>
        <end position="135"/>
    </location>
</feature>
<feature type="transmembrane region" description="Helical" evidence="8">
    <location>
        <begin position="447"/>
        <end position="471"/>
    </location>
</feature>
<evidence type="ECO:0000256" key="1">
    <source>
        <dbReference type="ARBA" id="ARBA00004651"/>
    </source>
</evidence>
<evidence type="ECO:0000313" key="10">
    <source>
        <dbReference type="EMBL" id="KLU02188.1"/>
    </source>
</evidence>
<evidence type="ECO:0000313" key="11">
    <source>
        <dbReference type="Proteomes" id="UP000036367"/>
    </source>
</evidence>
<comment type="caution">
    <text evidence="10">The sequence shown here is derived from an EMBL/GenBank/DDBJ whole genome shotgun (WGS) entry which is preliminary data.</text>
</comment>
<feature type="domain" description="Glycosyltransferase RgtA/B/C/D-like" evidence="9">
    <location>
        <begin position="123"/>
        <end position="215"/>
    </location>
</feature>
<dbReference type="InterPro" id="IPR050297">
    <property type="entry name" value="LipidA_mod_glycosyltrf_83"/>
</dbReference>
<feature type="transmembrane region" description="Helical" evidence="8">
    <location>
        <begin position="244"/>
        <end position="261"/>
    </location>
</feature>
<sequence length="632" mass="72086">MNRKHFSLRNLKICLALLLGAHTMLLAYSGWWQSPTLNEPGHLVAGSHHWKTGDFSLYRVNPPLIRLVASVPATFQGYEEDWLVNQEHVGGRPVFGLAEDFVKANGSRSLLYFRLARWSLIPFSLLGAWVCFAWAKDLFGDLAGLMAATLWCFSPVVLGHACMIAPDAHATSLGLSACYTFWRWLTTPSWRQAILTGFVLGLAELSKTTMILFYPLWPILWIAYRWSERPSMTFRRWRDEPGMLILRMLIGLYVLNLGYLGEGSFAQLKDFRFVSDMLTGDDDNVGIGGNRFADTWLGEVPVPLPANYVIGIDVQQRDFENFSRPSYLRGEYQAKGWWYYYAYAILVKAPLGTLGLILMALMGSLFGCGPRADRRDLLILLAPAVIIFVVASSKFGFSHHSRYILPCVPFVFIWIGGLSRHVVSLWETASAIWRRRTVLVSISHRRWRSTAIGFISICLLSWTTASSLAVYPHSISHFNELAGGPKNGPSHLLNSNIDWGQDLLFLEEWIQDEGHSLKTPVHLAFYNYYNPFDLGIEDIEPWPFRRDDSNEQLVPDGLYAVSVNLLYEFPWPVRDRDGRRYFIDNRPMAYLRSQEPVGWAGYSIRIFSAQQVRDAYAAPTQPRLWLGFDRDR</sequence>